<name>A0A7S7NWI2_PALFE</name>
<gene>
    <name evidence="5" type="ORF">IRI77_14465</name>
</gene>
<dbReference type="PANTHER" id="PTHR11236">
    <property type="entry name" value="AMINOBENZOATE/ANTHRANILATE SYNTHASE"/>
    <property type="match status" value="1"/>
</dbReference>
<protein>
    <submittedName>
        <fullName evidence="5">Anthranilate synthase component I</fullName>
        <ecNumber evidence="5">4.1.3.27</ecNumber>
    </submittedName>
</protein>
<proteinExistence type="predicted"/>
<reference evidence="5 6" key="1">
    <citation type="submission" date="2020-10" db="EMBL/GenBank/DDBJ databases">
        <title>Complete genome sequence of Paludibaculum fermentans P105T, a facultatively anaerobic acidobacterium capable of dissimilatory Fe(III) reduction.</title>
        <authorList>
            <person name="Dedysh S.N."/>
            <person name="Beletsky A.V."/>
            <person name="Kulichevskaya I.S."/>
            <person name="Mardanov A.V."/>
            <person name="Ravin N.V."/>
        </authorList>
    </citation>
    <scope>NUCLEOTIDE SEQUENCE [LARGE SCALE GENOMIC DNA]</scope>
    <source>
        <strain evidence="5 6">P105</strain>
    </source>
</reference>
<keyword evidence="1" id="KW-0315">Glutamine amidotransferase</keyword>
<feature type="domain" description="Anthranilate synthase component I N-terminal" evidence="4">
    <location>
        <begin position="38"/>
        <end position="195"/>
    </location>
</feature>
<dbReference type="InterPro" id="IPR019999">
    <property type="entry name" value="Anth_synth_I-like"/>
</dbReference>
<dbReference type="InterPro" id="IPR005801">
    <property type="entry name" value="ADC_synthase"/>
</dbReference>
<dbReference type="PROSITE" id="PS51273">
    <property type="entry name" value="GATASE_TYPE_1"/>
    <property type="match status" value="1"/>
</dbReference>
<evidence type="ECO:0000313" key="5">
    <source>
        <dbReference type="EMBL" id="QOY91097.1"/>
    </source>
</evidence>
<evidence type="ECO:0000313" key="6">
    <source>
        <dbReference type="Proteomes" id="UP000593892"/>
    </source>
</evidence>
<evidence type="ECO:0000259" key="2">
    <source>
        <dbReference type="Pfam" id="PF00117"/>
    </source>
</evidence>
<dbReference type="Gene3D" id="3.40.50.880">
    <property type="match status" value="1"/>
</dbReference>
<dbReference type="InterPro" id="IPR006221">
    <property type="entry name" value="TrpG/PapA_dom"/>
</dbReference>
<dbReference type="PRINTS" id="PR00096">
    <property type="entry name" value="GATASE"/>
</dbReference>
<dbReference type="InterPro" id="IPR010112">
    <property type="entry name" value="TrpE-G_bact"/>
</dbReference>
<dbReference type="InterPro" id="IPR006805">
    <property type="entry name" value="Anth_synth_I_N"/>
</dbReference>
<dbReference type="Pfam" id="PF00117">
    <property type="entry name" value="GATase"/>
    <property type="match status" value="1"/>
</dbReference>
<dbReference type="NCBIfam" id="TIGR01815">
    <property type="entry name" value="TrpE-clade3"/>
    <property type="match status" value="1"/>
</dbReference>
<dbReference type="Gene3D" id="3.60.120.10">
    <property type="entry name" value="Anthranilate synthase"/>
    <property type="match status" value="1"/>
</dbReference>
<sequence length="716" mass="80043">MRTLRYTSKSGIDVSRTVSRLPFKRGLDHLLRELDHHRGIYLSSGYEYPERYARWDIASLCPPLEITGRGREIQFRPLNTRGQMLAEMLYAALKDHPHWESFGLSAGLLQGRLKPLPALFPEEERSKQPSCFSVLRALVDEFRNPKDTRLSLVGAFGYDLLFQFDPIELKLPRNGHKDLHLYFCDDICFMDRKREVIERYQYDFDFESISTLGLSRTAEEIPPVAASAPLEIISDHAPEEYAAKVETVRGGMKQGDFYEVVLRQTFSAGFEGSPSELFQRIQTTSPSPYEFLLQFGDEQLIGASPEMFVRVEGRRVETCPISGTARRTGDPLRDHDLIRDLLNSPKEESELTMCTDVDRNDKSRVCEPGSVKVIGRRLIERYAGLFHTVDHVEGTLAEGFDSLDAFLSHMWAVTMIGAPKKAAAQAIENLEKNARGWYGGAVGMLSLNGDMNTGILIRTVHLKNGLARYPVGATLLYDSIPEAEEQETRLKATGFFRSLQVKPKAAAASVETENYGRGIKLLLVDNDDCFIQTLANYARQTGAEVVTYRSGFPLSLIAEIKPDIVMISPGPGRPNDFNVPQTARHAAALGIPVFGVCLGLQGIVEAWGGELGVLPYPMHGKPSWVEHRNLGVFEGLPPKVKVGRYHSLYALRDKLPACLEITAESEDGIIMGVRHRDLPVEAVQFHPESLLSTDGEHGLQMIRNMVKIYGRAKVAH</sequence>
<dbReference type="InterPro" id="IPR017926">
    <property type="entry name" value="GATASE"/>
</dbReference>
<keyword evidence="6" id="KW-1185">Reference proteome</keyword>
<dbReference type="CDD" id="cd01743">
    <property type="entry name" value="GATase1_Anthranilate_Synthase"/>
    <property type="match status" value="1"/>
</dbReference>
<dbReference type="AlphaFoldDB" id="A0A7S7NWI2"/>
<dbReference type="PANTHER" id="PTHR11236:SF9">
    <property type="entry name" value="ANTHRANILATE SYNTHASE COMPONENT 1"/>
    <property type="match status" value="1"/>
</dbReference>
<dbReference type="Pfam" id="PF00425">
    <property type="entry name" value="Chorismate_bind"/>
    <property type="match status" value="1"/>
</dbReference>
<evidence type="ECO:0000259" key="3">
    <source>
        <dbReference type="Pfam" id="PF00425"/>
    </source>
</evidence>
<dbReference type="GO" id="GO:0004049">
    <property type="term" value="F:anthranilate synthase activity"/>
    <property type="evidence" value="ECO:0007669"/>
    <property type="project" value="UniProtKB-EC"/>
</dbReference>
<dbReference type="NCBIfam" id="TIGR00566">
    <property type="entry name" value="trpG_papA"/>
    <property type="match status" value="1"/>
</dbReference>
<feature type="domain" description="Glutamine amidotransferase" evidence="2">
    <location>
        <begin position="522"/>
        <end position="700"/>
    </location>
</feature>
<dbReference type="EMBL" id="CP063849">
    <property type="protein sequence ID" value="QOY91097.1"/>
    <property type="molecule type" value="Genomic_DNA"/>
</dbReference>
<dbReference type="InterPro" id="IPR015890">
    <property type="entry name" value="Chorismate_C"/>
</dbReference>
<dbReference type="SUPFAM" id="SSF56322">
    <property type="entry name" value="ADC synthase"/>
    <property type="match status" value="1"/>
</dbReference>
<dbReference type="InterPro" id="IPR029062">
    <property type="entry name" value="Class_I_gatase-like"/>
</dbReference>
<dbReference type="PRINTS" id="PR00097">
    <property type="entry name" value="ANTSNTHASEII"/>
</dbReference>
<dbReference type="GO" id="GO:0000162">
    <property type="term" value="P:L-tryptophan biosynthetic process"/>
    <property type="evidence" value="ECO:0007669"/>
    <property type="project" value="InterPro"/>
</dbReference>
<dbReference type="Pfam" id="PF04715">
    <property type="entry name" value="Anth_synt_I_N"/>
    <property type="match status" value="1"/>
</dbReference>
<dbReference type="SUPFAM" id="SSF52317">
    <property type="entry name" value="Class I glutamine amidotransferase-like"/>
    <property type="match status" value="1"/>
</dbReference>
<evidence type="ECO:0000256" key="1">
    <source>
        <dbReference type="ARBA" id="ARBA00022962"/>
    </source>
</evidence>
<dbReference type="EC" id="4.1.3.27" evidence="5"/>
<feature type="domain" description="Chorismate-utilising enzyme C-terminal" evidence="3">
    <location>
        <begin position="238"/>
        <end position="491"/>
    </location>
</feature>
<dbReference type="KEGG" id="pfer:IRI77_14465"/>
<keyword evidence="5" id="KW-0456">Lyase</keyword>
<organism evidence="5 6">
    <name type="scientific">Paludibaculum fermentans</name>
    <dbReference type="NCBI Taxonomy" id="1473598"/>
    <lineage>
        <taxon>Bacteria</taxon>
        <taxon>Pseudomonadati</taxon>
        <taxon>Acidobacteriota</taxon>
        <taxon>Terriglobia</taxon>
        <taxon>Bryobacterales</taxon>
        <taxon>Bryobacteraceae</taxon>
        <taxon>Paludibaculum</taxon>
    </lineage>
</organism>
<dbReference type="Proteomes" id="UP000593892">
    <property type="component" value="Chromosome"/>
</dbReference>
<evidence type="ECO:0000259" key="4">
    <source>
        <dbReference type="Pfam" id="PF04715"/>
    </source>
</evidence>
<accession>A0A7S7NWI2</accession>
<dbReference type="NCBIfam" id="NF010081">
    <property type="entry name" value="PRK13566.1"/>
    <property type="match status" value="1"/>
</dbReference>
<dbReference type="RefSeq" id="WP_194452752.1">
    <property type="nucleotide sequence ID" value="NZ_CP063849.1"/>
</dbReference>